<dbReference type="InterPro" id="IPR013078">
    <property type="entry name" value="His_Pase_superF_clade-1"/>
</dbReference>
<organism evidence="1">
    <name type="scientific">freshwater metagenome</name>
    <dbReference type="NCBI Taxonomy" id="449393"/>
    <lineage>
        <taxon>unclassified sequences</taxon>
        <taxon>metagenomes</taxon>
        <taxon>ecological metagenomes</taxon>
    </lineage>
</organism>
<dbReference type="CDD" id="cd07067">
    <property type="entry name" value="HP_PGM_like"/>
    <property type="match status" value="1"/>
</dbReference>
<dbReference type="PANTHER" id="PTHR48100">
    <property type="entry name" value="BROAD-SPECIFICITY PHOSPHATASE YOR283W-RELATED"/>
    <property type="match status" value="1"/>
</dbReference>
<dbReference type="SMART" id="SM00855">
    <property type="entry name" value="PGAM"/>
    <property type="match status" value="1"/>
</dbReference>
<dbReference type="EMBL" id="CAFBNE010000001">
    <property type="protein sequence ID" value="CAB4926992.1"/>
    <property type="molecule type" value="Genomic_DNA"/>
</dbReference>
<dbReference type="SUPFAM" id="SSF53254">
    <property type="entry name" value="Phosphoglycerate mutase-like"/>
    <property type="match status" value="1"/>
</dbReference>
<dbReference type="InterPro" id="IPR029033">
    <property type="entry name" value="His_PPase_superfam"/>
</dbReference>
<dbReference type="InterPro" id="IPR050275">
    <property type="entry name" value="PGM_Phosphatase"/>
</dbReference>
<reference evidence="1" key="1">
    <citation type="submission" date="2020-05" db="EMBL/GenBank/DDBJ databases">
        <authorList>
            <person name="Chiriac C."/>
            <person name="Salcher M."/>
            <person name="Ghai R."/>
            <person name="Kavagutti S V."/>
        </authorList>
    </citation>
    <scope>NUCLEOTIDE SEQUENCE</scope>
</reference>
<evidence type="ECO:0000313" key="1">
    <source>
        <dbReference type="EMBL" id="CAB4926992.1"/>
    </source>
</evidence>
<dbReference type="GO" id="GO:0016791">
    <property type="term" value="F:phosphatase activity"/>
    <property type="evidence" value="ECO:0007669"/>
    <property type="project" value="TreeGrafter"/>
</dbReference>
<proteinExistence type="predicted"/>
<dbReference type="PANTHER" id="PTHR48100:SF62">
    <property type="entry name" value="GLUCOSYL-3-PHOSPHOGLYCERATE PHOSPHATASE"/>
    <property type="match status" value="1"/>
</dbReference>
<dbReference type="Pfam" id="PF00300">
    <property type="entry name" value="His_Phos_1"/>
    <property type="match status" value="1"/>
</dbReference>
<dbReference type="AlphaFoldDB" id="A0A6J7I8N4"/>
<name>A0A6J7I8N4_9ZZZZ</name>
<sequence>MTKDEPAVVEYRQNRFSLPEGATHIFIVRHGESRPFRLDDPQPLVDGHGDPPLDPRGHVQAGMVAARLAKQPIDAIYVSTLQRTAQTAAPLAEITGLTPMVEPDVREIFLGEWEGGVYRIRREENHPDWQRVLAERTWDVIPMAEQEVDFARRLTGAIKRIASNHPNQRVVVFTHGGVIGMISALATGGRMHSLSESDNASLTHLVVRGDDWLLRRFNDTNHLEPDLDLE</sequence>
<gene>
    <name evidence="1" type="ORF">UFOPK3772_00019</name>
</gene>
<accession>A0A6J7I8N4</accession>
<protein>
    <submittedName>
        <fullName evidence="1">Unannotated protein</fullName>
    </submittedName>
</protein>
<dbReference type="Gene3D" id="3.40.50.1240">
    <property type="entry name" value="Phosphoglycerate mutase-like"/>
    <property type="match status" value="1"/>
</dbReference>
<dbReference type="GO" id="GO:0005737">
    <property type="term" value="C:cytoplasm"/>
    <property type="evidence" value="ECO:0007669"/>
    <property type="project" value="TreeGrafter"/>
</dbReference>